<keyword evidence="2 4" id="KW-0808">Transferase</keyword>
<dbReference type="InterPro" id="IPR043519">
    <property type="entry name" value="NT_sf"/>
</dbReference>
<evidence type="ECO:0000256" key="3">
    <source>
        <dbReference type="ARBA" id="ARBA00022884"/>
    </source>
</evidence>
<dbReference type="SUPFAM" id="SSF81301">
    <property type="entry name" value="Nucleotidyltransferase"/>
    <property type="match status" value="1"/>
</dbReference>
<evidence type="ECO:0000313" key="8">
    <source>
        <dbReference type="Proteomes" id="UP000215305"/>
    </source>
</evidence>
<dbReference type="GO" id="GO:0003723">
    <property type="term" value="F:RNA binding"/>
    <property type="evidence" value="ECO:0007669"/>
    <property type="project" value="UniProtKB-KW"/>
</dbReference>
<dbReference type="EMBL" id="NKHU02000227">
    <property type="protein sequence ID" value="RHZ47218.1"/>
    <property type="molecule type" value="Genomic_DNA"/>
</dbReference>
<evidence type="ECO:0000256" key="1">
    <source>
        <dbReference type="ARBA" id="ARBA00007265"/>
    </source>
</evidence>
<feature type="region of interest" description="Disordered" evidence="5">
    <location>
        <begin position="174"/>
        <end position="198"/>
    </location>
</feature>
<dbReference type="OrthoDB" id="445712at2759"/>
<dbReference type="InterPro" id="IPR002646">
    <property type="entry name" value="PolA_pol_head_dom"/>
</dbReference>
<dbReference type="STRING" id="41047.A0A397GC57"/>
<sequence length="477" mass="53004">MQSRTNLQQLSARANRVSVISHSQGPGTVAQCESIPRQCPDPPSGRAIRLDRPIHADQSRDRARRGLTAVEAPNSRAREQSGDGDPDAISIRWSGSICRHRNHQFAPEWNLPRPLQKSYERSAGDHRTECQSEVAVIGTEPLRSQWIFLIRRILTMLEPTSVKRHPRHEDRVAVSGEDVQEEETVEEGAAVADDEETSLKGATPVSACPVGIWKLSAPSGQTMSVPLVTGVPQQYVAIPLITRTAWKKIPEMTQIKEFTANTANSRLQTAGRAPVLHLSPAEELLRQLLLACRDSIVSSKNDVTNLDMWFVGGWVRDRLLDRQSSDIDVALSSMTGIQFGHALEDYLSREKSKYIEEAKRLGAPPVISKLHEIKKNSKKSKHLETGSFHSIFGLSVDFVNLRKETYSGESRIPRMEFGTPEEDAHRRDATINALFYSLNTGIVEDHTGLGLHDLAAGVIRTPSSPFDAFDDDPLRIL</sequence>
<organism evidence="7 8">
    <name type="scientific">Aspergillus thermomutatus</name>
    <name type="common">Neosartorya pseudofischeri</name>
    <dbReference type="NCBI Taxonomy" id="41047"/>
    <lineage>
        <taxon>Eukaryota</taxon>
        <taxon>Fungi</taxon>
        <taxon>Dikarya</taxon>
        <taxon>Ascomycota</taxon>
        <taxon>Pezizomycotina</taxon>
        <taxon>Eurotiomycetes</taxon>
        <taxon>Eurotiomycetidae</taxon>
        <taxon>Eurotiales</taxon>
        <taxon>Aspergillaceae</taxon>
        <taxon>Aspergillus</taxon>
        <taxon>Aspergillus subgen. Fumigati</taxon>
    </lineage>
</organism>
<protein>
    <recommendedName>
        <fullName evidence="6">Poly A polymerase head domain-containing protein</fullName>
    </recommendedName>
</protein>
<evidence type="ECO:0000313" key="7">
    <source>
        <dbReference type="EMBL" id="RHZ47218.1"/>
    </source>
</evidence>
<dbReference type="VEuPathDB" id="FungiDB:CDV56_101244"/>
<dbReference type="CDD" id="cd05398">
    <property type="entry name" value="NT_ClassII-CCAase"/>
    <property type="match status" value="1"/>
</dbReference>
<dbReference type="GeneID" id="38123218"/>
<dbReference type="GO" id="GO:0001680">
    <property type="term" value="P:tRNA 3'-terminal CCA addition"/>
    <property type="evidence" value="ECO:0007669"/>
    <property type="project" value="UniProtKB-ARBA"/>
</dbReference>
<feature type="compositionally biased region" description="Acidic residues" evidence="5">
    <location>
        <begin position="178"/>
        <end position="196"/>
    </location>
</feature>
<gene>
    <name evidence="7" type="ORF">CDV56_101244</name>
</gene>
<feature type="region of interest" description="Disordered" evidence="5">
    <location>
        <begin position="22"/>
        <end position="89"/>
    </location>
</feature>
<reference evidence="7" key="1">
    <citation type="submission" date="2018-08" db="EMBL/GenBank/DDBJ databases">
        <title>Draft genome sequence of azole-resistant Aspergillus thermomutatus (Neosartorya pseudofischeri) strain HMR AF 39, isolated from a human nasal aspirate.</title>
        <authorList>
            <person name="Parent-Michaud M."/>
            <person name="Dufresne P.J."/>
            <person name="Fournier E."/>
            <person name="Martineau C."/>
            <person name="Moreira S."/>
            <person name="Perkins V."/>
            <person name="De Repentigny L."/>
            <person name="Dufresne S.F."/>
        </authorList>
    </citation>
    <scope>NUCLEOTIDE SEQUENCE [LARGE SCALE GENOMIC DNA]</scope>
    <source>
        <strain evidence="7">HMR AF 39</strain>
    </source>
</reference>
<evidence type="ECO:0000256" key="2">
    <source>
        <dbReference type="ARBA" id="ARBA00022679"/>
    </source>
</evidence>
<accession>A0A397GC57</accession>
<dbReference type="PANTHER" id="PTHR13734:SF5">
    <property type="entry name" value="CCA TRNA NUCLEOTIDYLTRANSFERASE, MITOCHONDRIAL"/>
    <property type="match status" value="1"/>
</dbReference>
<keyword evidence="8" id="KW-1185">Reference proteome</keyword>
<comment type="similarity">
    <text evidence="1 4">Belongs to the tRNA nucleotidyltransferase/poly(A) polymerase family.</text>
</comment>
<dbReference type="RefSeq" id="XP_026611478.1">
    <property type="nucleotide sequence ID" value="XM_026754863.1"/>
</dbReference>
<proteinExistence type="inferred from homology"/>
<dbReference type="Pfam" id="PF01743">
    <property type="entry name" value="PolyA_pol"/>
    <property type="match status" value="1"/>
</dbReference>
<evidence type="ECO:0000256" key="4">
    <source>
        <dbReference type="RuleBase" id="RU003953"/>
    </source>
</evidence>
<keyword evidence="3 4" id="KW-0694">RNA-binding</keyword>
<feature type="compositionally biased region" description="Basic and acidic residues" evidence="5">
    <location>
        <begin position="48"/>
        <end position="61"/>
    </location>
</feature>
<feature type="domain" description="Poly A polymerase head" evidence="6">
    <location>
        <begin position="308"/>
        <end position="460"/>
    </location>
</feature>
<dbReference type="Gene3D" id="3.30.460.10">
    <property type="entry name" value="Beta Polymerase, domain 2"/>
    <property type="match status" value="1"/>
</dbReference>
<name>A0A397GC57_ASPTH</name>
<evidence type="ECO:0000259" key="6">
    <source>
        <dbReference type="Pfam" id="PF01743"/>
    </source>
</evidence>
<comment type="caution">
    <text evidence="7">The sequence shown here is derived from an EMBL/GenBank/DDBJ whole genome shotgun (WGS) entry which is preliminary data.</text>
</comment>
<evidence type="ECO:0000256" key="5">
    <source>
        <dbReference type="SAM" id="MobiDB-lite"/>
    </source>
</evidence>
<dbReference type="GO" id="GO:0052927">
    <property type="term" value="F:CC tRNA cytidylyltransferase activity"/>
    <property type="evidence" value="ECO:0007669"/>
    <property type="project" value="TreeGrafter"/>
</dbReference>
<dbReference type="AlphaFoldDB" id="A0A397GC57"/>
<dbReference type="GO" id="GO:0052929">
    <property type="term" value="F:ATP:3'-cytidine-cytidine-tRNA adenylyltransferase activity"/>
    <property type="evidence" value="ECO:0007669"/>
    <property type="project" value="TreeGrafter"/>
</dbReference>
<dbReference type="Proteomes" id="UP000215305">
    <property type="component" value="Unassembled WGS sequence"/>
</dbReference>
<dbReference type="PANTHER" id="PTHR13734">
    <property type="entry name" value="TRNA-NUCLEOTIDYLTRANSFERASE"/>
    <property type="match status" value="1"/>
</dbReference>